<dbReference type="GO" id="GO:0000724">
    <property type="term" value="P:double-strand break repair via homologous recombination"/>
    <property type="evidence" value="ECO:0007669"/>
    <property type="project" value="TreeGrafter"/>
</dbReference>
<evidence type="ECO:0000256" key="3">
    <source>
        <dbReference type="ARBA" id="ARBA00004613"/>
    </source>
</evidence>
<keyword evidence="6 9" id="KW-0472">Membrane</keyword>
<feature type="transmembrane region" description="Helical" evidence="9">
    <location>
        <begin position="1604"/>
        <end position="1626"/>
    </location>
</feature>
<feature type="region of interest" description="Disordered" evidence="8">
    <location>
        <begin position="1936"/>
        <end position="1961"/>
    </location>
</feature>
<feature type="transmembrane region" description="Helical" evidence="9">
    <location>
        <begin position="1646"/>
        <end position="1671"/>
    </location>
</feature>
<keyword evidence="9" id="KW-0812">Transmembrane</keyword>
<organism evidence="10 11">
    <name type="scientific">Gonium pectorale</name>
    <name type="common">Green alga</name>
    <dbReference type="NCBI Taxonomy" id="33097"/>
    <lineage>
        <taxon>Eukaryota</taxon>
        <taxon>Viridiplantae</taxon>
        <taxon>Chlorophyta</taxon>
        <taxon>core chlorophytes</taxon>
        <taxon>Chlorophyceae</taxon>
        <taxon>CS clade</taxon>
        <taxon>Chlamydomonadales</taxon>
        <taxon>Volvocaceae</taxon>
        <taxon>Gonium</taxon>
    </lineage>
</organism>
<evidence type="ECO:0000256" key="2">
    <source>
        <dbReference type="ARBA" id="ARBA00004442"/>
    </source>
</evidence>
<feature type="transmembrane region" description="Helical" evidence="9">
    <location>
        <begin position="1865"/>
        <end position="1885"/>
    </location>
</feature>
<keyword evidence="7" id="KW-0998">Cell outer membrane</keyword>
<dbReference type="PANTHER" id="PTHR19862:SF14">
    <property type="entry name" value="WD REPEAT-CONTAINING PROTEIN 48"/>
    <property type="match status" value="1"/>
</dbReference>
<evidence type="ECO:0000256" key="9">
    <source>
        <dbReference type="SAM" id="Phobius"/>
    </source>
</evidence>
<evidence type="ECO:0000256" key="1">
    <source>
        <dbReference type="ARBA" id="ARBA00004196"/>
    </source>
</evidence>
<dbReference type="InterPro" id="IPR006626">
    <property type="entry name" value="PbH1"/>
</dbReference>
<keyword evidence="11" id="KW-1185">Reference proteome</keyword>
<evidence type="ECO:0000313" key="10">
    <source>
        <dbReference type="EMBL" id="KXZ45999.1"/>
    </source>
</evidence>
<keyword evidence="9" id="KW-1133">Transmembrane helix</keyword>
<evidence type="ECO:0000256" key="7">
    <source>
        <dbReference type="ARBA" id="ARBA00023237"/>
    </source>
</evidence>
<keyword evidence="4" id="KW-0964">Secreted</keyword>
<feature type="transmembrane region" description="Helical" evidence="9">
    <location>
        <begin position="1527"/>
        <end position="1546"/>
    </location>
</feature>
<dbReference type="InterPro" id="IPR003368">
    <property type="entry name" value="POMP_repeat"/>
</dbReference>
<evidence type="ECO:0000256" key="8">
    <source>
        <dbReference type="SAM" id="MobiDB-lite"/>
    </source>
</evidence>
<dbReference type="GO" id="GO:0043130">
    <property type="term" value="F:ubiquitin binding"/>
    <property type="evidence" value="ECO:0007669"/>
    <property type="project" value="TreeGrafter"/>
</dbReference>
<keyword evidence="5" id="KW-0732">Signal</keyword>
<dbReference type="InterPro" id="IPR011050">
    <property type="entry name" value="Pectin_lyase_fold/virulence"/>
</dbReference>
<proteinExistence type="predicted"/>
<evidence type="ECO:0000313" key="11">
    <source>
        <dbReference type="Proteomes" id="UP000075714"/>
    </source>
</evidence>
<feature type="transmembrane region" description="Helical" evidence="9">
    <location>
        <begin position="1897"/>
        <end position="1918"/>
    </location>
</feature>
<comment type="caution">
    <text evidence="10">The sequence shown here is derived from an EMBL/GenBank/DDBJ whole genome shotgun (WGS) entry which is preliminary data.</text>
</comment>
<dbReference type="SMART" id="SM00710">
    <property type="entry name" value="PbH1"/>
    <property type="match status" value="7"/>
</dbReference>
<dbReference type="PANTHER" id="PTHR19862">
    <property type="entry name" value="WD REPEAT-CONTAINING PROTEIN 48"/>
    <property type="match status" value="1"/>
</dbReference>
<feature type="transmembrane region" description="Helical" evidence="9">
    <location>
        <begin position="1765"/>
        <end position="1786"/>
    </location>
</feature>
<dbReference type="InterPro" id="IPR051246">
    <property type="entry name" value="WDR48"/>
</dbReference>
<sequence length="1993" mass="200673">MLRMRNLAESTSAQAVKCGTDNATFRFASPLLPSAAAPNAAGPASATPAAAITCRLGLHGSDAALSPSAPGGASLLSVRAGLHCNGTGSSGAADSTDNNSDGGGGGVDAATVAATVVVITLEVGSALLPSLQLSGSGVAFNVIVSGGGAGDGNRSSDGNGTISASGATTAAAHWGLAFRGVPSLELVDSSVVGVPLSSAAPLVACWWVGGGGTSAAVFGAVAATGVVTAALDGFSCAGVAGASSWACVLLEFQGSSPLLPLAVTMERCTFVNNAVGYSGAGAAVFTVDAPVIDGSSSSSNDSSGSAALQIRISNSSLSGNSGGSGPAVHASVPVSVLEVLQSDISDNLGGFRSACLLACLPAGGAVHVAGRLASLAVGGGTSISGNAAALGGAIHAESGIDVMTLTNKSSMSGNSARTFGGAVHTFGGLQALTVGGGSSISGNSASFGGLLHVATRAQSISIGGGSSVSGNVAKSGSGGVAYVAGRVTEFAIVGSSVVGNSAGIFGGVLSSDDAVEGIWVSGGSSVRGNKALDSGGAFYGGKTVAWVRVTDNAGVTGNTAGKRGGALYVEGNMGNLTVQDAGSISGNSAVKSGGAFHFEKLVLSVVLRGGAARVWNNSANDGGAMYVQGRAVDVVLLDGGSMGGNVALQGSGGAMYADGVGTVQVTDNSRLFSNSAQQGGALYTTGAVGYMSADSGASISGNTAGRNGGFAMGRVDRAAFAACSIVGNVASNAGGVMALTASSNQTSLSFAAVNASGNIAMRDSGGVLRLVVSTSRASPETIRISLAVGDGSRITGNGAYQDGGVFSIDPDGPRVDRPYELEALFQDSDISANYAGAGGAVRIRTTAALPYSTKVQLRNCRLSANVAGSDNVLRNSTASGGHGGAVLITPLALSQVDTARERNKALASANYEGLQPLDGGGSGRRLLAAAVVGTPPPCSVQLENVVFLKNSCAGNGGALATSSCLVTMDSCAFVKNAAGVNGGAVAGLLEQGSALGVFSNGLSSSAGGDSEGEPLWFSVMNSTFDSNAAAASGGGLYAEPVQNLGIEVTSSIFRNNVAHLGGGLGLITVAATSATEAATDPTIRPFTVESSTFRLNRAAMGGAMHASGGVTLRLLTGVVVSYNSASVSGGGVAADGCDELLLDGATLANNTAADQGGGAFLRGCALVQLQHSEVAFNQASTGGGLSVAGTADRATVGLLRNTSFSGNAAVASDFRYGRYAGHGGAVFVQGATALLLHENGSFAGDNRARAGPAVAAAQACVRADSNLGGANTTVFNTAGQLLSEYDEGGDAKALLLFSGTASNVSVRLASPFGTTLSKVGFPAEERPPADLDLGVTSSAAVHGTSSWPFMTVVGWPGRYLLNFTAQSTHVQEDNLTISPLGLPAFIARCQPGEVLDLSPTKRPGASPAWMGCKRCEAGRFSVWLDDRADVQTLSAAIDAEGAPATNFTHYLEAYVTSDGDLLLAHEPTDGHNNDDDDVGGLVMALAGSPADDLQAKDWRALLDSSATATDPRSGALALSCPQLWRNALLSIPSFLGSVILVLYTLYANLRENYTAEGEAGGEEGGKGGAADGDQASPADFLKVAIIHAQYYIIILRLPIPYPDLMVRMVAALSAVTGAESAVAFSYSCFFQHHGSGGQARVQLLGALVVPFIVVATSVVLWGLSCCGNLTAGRVSQAIKHSQPYRVLAQVDATLGLRMQLWITLVIAVFILYPGWAQAALSVFACYHIDDGVTGPFPDRHQAAWRHGYWVRDMAQECYSGTHLRLYVPIGIVAVICLCLGPPLASFMLLWRHRRFLETQRVKQKPQFFWWESVLMLQELALVAVEVFGRGLEVVSHQILVMLAAFIAISALNMTCSPIKYRAITLLEFLSMAVLSLTVSLSLFFVVDGGMATRDANAVGAIILALNAALLAAFLAVALRHSWGRVRTRLEPLLSKGATRARTHSRPNKSPPPQCRANEGLGGTLSTPAAVAAAAAAVAAAQPSGPSVQAVANP</sequence>
<accession>A0A150G824</accession>
<reference evidence="11" key="1">
    <citation type="journal article" date="2016" name="Nat. Commun.">
        <title>The Gonium pectorale genome demonstrates co-option of cell cycle regulation during the evolution of multicellularity.</title>
        <authorList>
            <person name="Hanschen E.R."/>
            <person name="Marriage T.N."/>
            <person name="Ferris P.J."/>
            <person name="Hamaji T."/>
            <person name="Toyoda A."/>
            <person name="Fujiyama A."/>
            <person name="Neme R."/>
            <person name="Noguchi H."/>
            <person name="Minakuchi Y."/>
            <person name="Suzuki M."/>
            <person name="Kawai-Toyooka H."/>
            <person name="Smith D.R."/>
            <person name="Sparks H."/>
            <person name="Anderson J."/>
            <person name="Bakaric R."/>
            <person name="Luria V."/>
            <person name="Karger A."/>
            <person name="Kirschner M.W."/>
            <person name="Durand P.M."/>
            <person name="Michod R.E."/>
            <person name="Nozaki H."/>
            <person name="Olson B.J."/>
        </authorList>
    </citation>
    <scope>NUCLEOTIDE SEQUENCE [LARGE SCALE GENOMIC DNA]</scope>
    <source>
        <strain evidence="11">NIES-2863</strain>
    </source>
</reference>
<evidence type="ECO:0000256" key="4">
    <source>
        <dbReference type="ARBA" id="ARBA00022525"/>
    </source>
</evidence>
<comment type="subcellular location">
    <subcellularLocation>
        <location evidence="1">Cell envelope</location>
    </subcellularLocation>
    <subcellularLocation>
        <location evidence="2">Cell outer membrane</location>
    </subcellularLocation>
    <subcellularLocation>
        <location evidence="3">Secreted</location>
    </subcellularLocation>
</comment>
<dbReference type="EMBL" id="LSYV01000049">
    <property type="protein sequence ID" value="KXZ45999.1"/>
    <property type="molecule type" value="Genomic_DNA"/>
</dbReference>
<name>A0A150G824_GONPE</name>
<dbReference type="Proteomes" id="UP000075714">
    <property type="component" value="Unassembled WGS sequence"/>
</dbReference>
<evidence type="ECO:0008006" key="12">
    <source>
        <dbReference type="Google" id="ProtNLM"/>
    </source>
</evidence>
<feature type="transmembrane region" description="Helical" evidence="9">
    <location>
        <begin position="1692"/>
        <end position="1712"/>
    </location>
</feature>
<protein>
    <recommendedName>
        <fullName evidence="12">TRP C-terminal domain-containing protein</fullName>
    </recommendedName>
</protein>
<evidence type="ECO:0000256" key="6">
    <source>
        <dbReference type="ARBA" id="ARBA00023136"/>
    </source>
</evidence>
<evidence type="ECO:0000256" key="5">
    <source>
        <dbReference type="ARBA" id="ARBA00022729"/>
    </source>
</evidence>
<dbReference type="NCBIfam" id="TIGR01376">
    <property type="entry name" value="POMP_repeat"/>
    <property type="match status" value="1"/>
</dbReference>
<feature type="transmembrane region" description="Helical" evidence="9">
    <location>
        <begin position="1834"/>
        <end position="1853"/>
    </location>
</feature>
<gene>
    <name evidence="10" type="ORF">GPECTOR_48g431</name>
</gene>
<dbReference type="SUPFAM" id="SSF51126">
    <property type="entry name" value="Pectin lyase-like"/>
    <property type="match status" value="1"/>
</dbReference>
<dbReference type="GO" id="GO:0005576">
    <property type="term" value="C:extracellular region"/>
    <property type="evidence" value="ECO:0007669"/>
    <property type="project" value="UniProtKB-SubCell"/>
</dbReference>
<feature type="transmembrane region" description="Helical" evidence="9">
    <location>
        <begin position="1807"/>
        <end position="1828"/>
    </location>
</feature>